<accession>A0A7M7HPS7</accession>
<evidence type="ECO:0000313" key="4">
    <source>
        <dbReference type="Proteomes" id="UP000007110"/>
    </source>
</evidence>
<dbReference type="OrthoDB" id="5965452at2759"/>
<keyword evidence="4" id="KW-1185">Reference proteome</keyword>
<feature type="region of interest" description="Disordered" evidence="2">
    <location>
        <begin position="80"/>
        <end position="109"/>
    </location>
</feature>
<comment type="similarity">
    <text evidence="1">Belongs to the FAM167 (SEC) family.</text>
</comment>
<sequence>MSAPQILINGSLAQTETVHPKLLMTRDLVTIKEDEEVAGLNELKKMTTRLRLSTRRPSIMQWRENLTNFQQNMALVKQAGLESDDSGEDECDDDVDRKSDDSEILTDDQERRKKVDDAITWIRQELIAMKTQDHQLAMQLMKLRGEIQALKLQKTSDDHRELIEDARYSMVEESVELKSALFDLPMNNNFYPIGEDPLKDIGVTRMNLNSRRFSLR</sequence>
<dbReference type="FunCoup" id="A0A7M7HPS7">
    <property type="interactions" value="567"/>
</dbReference>
<evidence type="ECO:0000256" key="1">
    <source>
        <dbReference type="ARBA" id="ARBA00005489"/>
    </source>
</evidence>
<dbReference type="PANTHER" id="PTHR32289">
    <property type="entry name" value="PROTEIN FAM167A"/>
    <property type="match status" value="1"/>
</dbReference>
<evidence type="ECO:0000256" key="2">
    <source>
        <dbReference type="SAM" id="MobiDB-lite"/>
    </source>
</evidence>
<protein>
    <submittedName>
        <fullName evidence="3">Uncharacterized protein</fullName>
    </submittedName>
</protein>
<dbReference type="RefSeq" id="XP_011680338.2">
    <property type="nucleotide sequence ID" value="XM_011682036.2"/>
</dbReference>
<dbReference type="Proteomes" id="UP000007110">
    <property type="component" value="Unassembled WGS sequence"/>
</dbReference>
<reference evidence="4" key="1">
    <citation type="submission" date="2015-02" db="EMBL/GenBank/DDBJ databases">
        <title>Genome sequencing for Strongylocentrotus purpuratus.</title>
        <authorList>
            <person name="Murali S."/>
            <person name="Liu Y."/>
            <person name="Vee V."/>
            <person name="English A."/>
            <person name="Wang M."/>
            <person name="Skinner E."/>
            <person name="Han Y."/>
            <person name="Muzny D.M."/>
            <person name="Worley K.C."/>
            <person name="Gibbs R.A."/>
        </authorList>
    </citation>
    <scope>NUCLEOTIDE SEQUENCE</scope>
</reference>
<reference evidence="3" key="2">
    <citation type="submission" date="2021-01" db="UniProtKB">
        <authorList>
            <consortium name="EnsemblMetazoa"/>
        </authorList>
    </citation>
    <scope>IDENTIFICATION</scope>
</reference>
<dbReference type="EnsemblMetazoa" id="XM_030974037">
    <property type="protein sequence ID" value="XP_030829897"/>
    <property type="gene ID" value="LOC105445896"/>
</dbReference>
<dbReference type="PANTHER" id="PTHR32289:SF1">
    <property type="entry name" value="PROTEIN FAM167A-LIKE"/>
    <property type="match status" value="1"/>
</dbReference>
<dbReference type="InterPro" id="IPR051771">
    <property type="entry name" value="FAM167_domain"/>
</dbReference>
<organism evidence="3 4">
    <name type="scientific">Strongylocentrotus purpuratus</name>
    <name type="common">Purple sea urchin</name>
    <dbReference type="NCBI Taxonomy" id="7668"/>
    <lineage>
        <taxon>Eukaryota</taxon>
        <taxon>Metazoa</taxon>
        <taxon>Echinodermata</taxon>
        <taxon>Eleutherozoa</taxon>
        <taxon>Echinozoa</taxon>
        <taxon>Echinoidea</taxon>
        <taxon>Euechinoidea</taxon>
        <taxon>Echinacea</taxon>
        <taxon>Camarodonta</taxon>
        <taxon>Echinidea</taxon>
        <taxon>Strongylocentrotidae</taxon>
        <taxon>Strongylocentrotus</taxon>
    </lineage>
</organism>
<dbReference type="KEGG" id="spu:105445896"/>
<proteinExistence type="inferred from homology"/>
<name>A0A7M7HPS7_STRPU</name>
<evidence type="ECO:0000313" key="3">
    <source>
        <dbReference type="EnsemblMetazoa" id="XP_011680338"/>
    </source>
</evidence>
<feature type="compositionally biased region" description="Acidic residues" evidence="2">
    <location>
        <begin position="82"/>
        <end position="94"/>
    </location>
</feature>
<dbReference type="AlphaFoldDB" id="A0A7M7HPS7"/>
<dbReference type="Pfam" id="PF11652">
    <property type="entry name" value="FAM167"/>
    <property type="match status" value="1"/>
</dbReference>
<dbReference type="InterPro" id="IPR024280">
    <property type="entry name" value="FAM167"/>
</dbReference>
<dbReference type="OMA" id="IPPKMAF"/>
<dbReference type="InParanoid" id="A0A7M7HPS7"/>
<dbReference type="GeneID" id="105445896"/>
<dbReference type="EnsemblMetazoa" id="XM_011682036">
    <property type="protein sequence ID" value="XP_011680338"/>
    <property type="gene ID" value="LOC105445896"/>
</dbReference>
<dbReference type="RefSeq" id="XP_030829897.1">
    <property type="nucleotide sequence ID" value="XM_030974037.1"/>
</dbReference>